<dbReference type="Proteomes" id="UP000287853">
    <property type="component" value="Unassembled WGS sequence"/>
</dbReference>
<sequence length="173" mass="19936">MVHSFIPSFKKGKKGYIMGINILRSLFFVLSISMVNFAVTGYSNEIENKVDPIVTKPAHSEKKQVTVQVTKKKDIILADETETAYDKMSDSQIAQIKRYDCRLIKKILPHEYKKKLTIRLQRQNFDVISFFQNTLNKGRLYSNILYSLPLSRTTMRQSTNKQLSSSCYLPCLG</sequence>
<comment type="caution">
    <text evidence="2">The sequence shown here is derived from an EMBL/GenBank/DDBJ whole genome shotgun (WGS) entry which is preliminary data.</text>
</comment>
<keyword evidence="1" id="KW-1133">Transmembrane helix</keyword>
<proteinExistence type="predicted"/>
<dbReference type="AlphaFoldDB" id="A0A444J185"/>
<reference evidence="2 3" key="1">
    <citation type="submission" date="2017-01" db="EMBL/GenBank/DDBJ databases">
        <title>The cable genome- insights into the physiology and evolution of filamentous bacteria capable of sulfide oxidation via long distance electron transfer.</title>
        <authorList>
            <person name="Schreiber L."/>
            <person name="Bjerg J.T."/>
            <person name="Boggild A."/>
            <person name="Van De Vossenberg J."/>
            <person name="Meysman F."/>
            <person name="Nielsen L.P."/>
            <person name="Schramm A."/>
            <person name="Kjeldsen K.U."/>
        </authorList>
    </citation>
    <scope>NUCLEOTIDE SEQUENCE [LARGE SCALE GENOMIC DNA]</scope>
    <source>
        <strain evidence="2">MCF</strain>
    </source>
</reference>
<evidence type="ECO:0000313" key="3">
    <source>
        <dbReference type="Proteomes" id="UP000287853"/>
    </source>
</evidence>
<keyword evidence="1" id="KW-0812">Transmembrane</keyword>
<keyword evidence="3" id="KW-1185">Reference proteome</keyword>
<protein>
    <submittedName>
        <fullName evidence="2">Uncharacterized protein</fullName>
    </submittedName>
</protein>
<evidence type="ECO:0000313" key="2">
    <source>
        <dbReference type="EMBL" id="RWX46705.1"/>
    </source>
</evidence>
<gene>
    <name evidence="2" type="ORF">H206_03716</name>
</gene>
<dbReference type="EMBL" id="MTKO01000054">
    <property type="protein sequence ID" value="RWX46705.1"/>
    <property type="molecule type" value="Genomic_DNA"/>
</dbReference>
<name>A0A444J185_9BACT</name>
<organism evidence="2 3">
    <name type="scientific">Candidatus Electrothrix aarhusensis</name>
    <dbReference type="NCBI Taxonomy" id="1859131"/>
    <lineage>
        <taxon>Bacteria</taxon>
        <taxon>Pseudomonadati</taxon>
        <taxon>Thermodesulfobacteriota</taxon>
        <taxon>Desulfobulbia</taxon>
        <taxon>Desulfobulbales</taxon>
        <taxon>Desulfobulbaceae</taxon>
        <taxon>Candidatus Electrothrix</taxon>
    </lineage>
</organism>
<keyword evidence="1" id="KW-0472">Membrane</keyword>
<evidence type="ECO:0000256" key="1">
    <source>
        <dbReference type="SAM" id="Phobius"/>
    </source>
</evidence>
<feature type="transmembrane region" description="Helical" evidence="1">
    <location>
        <begin position="21"/>
        <end position="42"/>
    </location>
</feature>
<accession>A0A444J185</accession>